<gene>
    <name evidence="2" type="ORF">FC093_10980</name>
</gene>
<dbReference type="EMBL" id="SZQL01000007">
    <property type="protein sequence ID" value="TKK68632.1"/>
    <property type="molecule type" value="Genomic_DNA"/>
</dbReference>
<sequence length="81" mass="9529">MKNDYKDRRQKSFSQLRMVYNISMGILILAMAVVMLFSDKLGIDAIDQFVSPIDPVLRYLFGGLCLLYGFFRLYRGFKKEY</sequence>
<keyword evidence="1" id="KW-0812">Transmembrane</keyword>
<dbReference type="OrthoDB" id="676313at2"/>
<dbReference type="RefSeq" id="WP_137261820.1">
    <property type="nucleotide sequence ID" value="NZ_SZQL01000007.1"/>
</dbReference>
<dbReference type="AlphaFoldDB" id="A0A4U3L1H3"/>
<feature type="transmembrane region" description="Helical" evidence="1">
    <location>
        <begin position="18"/>
        <end position="37"/>
    </location>
</feature>
<name>A0A4U3L1H3_9BACT</name>
<feature type="transmembrane region" description="Helical" evidence="1">
    <location>
        <begin position="57"/>
        <end position="74"/>
    </location>
</feature>
<evidence type="ECO:0000313" key="3">
    <source>
        <dbReference type="Proteomes" id="UP000305848"/>
    </source>
</evidence>
<dbReference type="Proteomes" id="UP000305848">
    <property type="component" value="Unassembled WGS sequence"/>
</dbReference>
<reference evidence="2 3" key="1">
    <citation type="submission" date="2019-05" db="EMBL/GenBank/DDBJ databases">
        <title>Panacibacter sp. strain 17mud1-8 Genome sequencing and assembly.</title>
        <authorList>
            <person name="Chhetri G."/>
        </authorList>
    </citation>
    <scope>NUCLEOTIDE SEQUENCE [LARGE SCALE GENOMIC DNA]</scope>
    <source>
        <strain evidence="2 3">17mud1-8</strain>
    </source>
</reference>
<evidence type="ECO:0000313" key="2">
    <source>
        <dbReference type="EMBL" id="TKK68632.1"/>
    </source>
</evidence>
<keyword evidence="3" id="KW-1185">Reference proteome</keyword>
<organism evidence="2 3">
    <name type="scientific">Ilyomonas limi</name>
    <dbReference type="NCBI Taxonomy" id="2575867"/>
    <lineage>
        <taxon>Bacteria</taxon>
        <taxon>Pseudomonadati</taxon>
        <taxon>Bacteroidota</taxon>
        <taxon>Chitinophagia</taxon>
        <taxon>Chitinophagales</taxon>
        <taxon>Chitinophagaceae</taxon>
        <taxon>Ilyomonas</taxon>
    </lineage>
</organism>
<protein>
    <submittedName>
        <fullName evidence="2">Uncharacterized protein</fullName>
    </submittedName>
</protein>
<keyword evidence="1" id="KW-0472">Membrane</keyword>
<proteinExistence type="predicted"/>
<evidence type="ECO:0000256" key="1">
    <source>
        <dbReference type="SAM" id="Phobius"/>
    </source>
</evidence>
<keyword evidence="1" id="KW-1133">Transmembrane helix</keyword>
<accession>A0A4U3L1H3</accession>
<comment type="caution">
    <text evidence="2">The sequence shown here is derived from an EMBL/GenBank/DDBJ whole genome shotgun (WGS) entry which is preliminary data.</text>
</comment>